<gene>
    <name evidence="1" type="ORF">NA56DRAFT_668131</name>
</gene>
<dbReference type="STRING" id="1745343.A0A2J6QJ12"/>
<dbReference type="EMBL" id="KZ613468">
    <property type="protein sequence ID" value="PMD26259.1"/>
    <property type="molecule type" value="Genomic_DNA"/>
</dbReference>
<dbReference type="Proteomes" id="UP000235672">
    <property type="component" value="Unassembled WGS sequence"/>
</dbReference>
<sequence length="386" mass="42709">MHNSFKERYDVTSSSEEKERVIVGAGLSGSEAALAVQKTGLSYVVLEATDRVGGKTLSQPLASGKGVVDLDAVWLNEVTQPKIYALAKKYGVETVIQPSEGEGILEDTTGIIQRIADGQLSDITSILETEAAKLDIRRFPISDFDKLIVRQVLKQNGAIEDAFKFLETTVKGLLGVDANELSLFYLDYIKSEGTFEKLRSEESNGAQFLDAIISKGTAGELYPGSLFLHTKKFIISVPTLLYKMIDFSPALPKAKTTLTASIKLGYYAKTILIYEKPWWRDIGLRGSFFSFKGAVSFADDTSVDADGQYSITCFIVGSTGRKRSILYPIKRRQLYWIKLRLWLEMSMDIDQGAPSPVMGPNLPNKYADVLRAPCSNLHFLCTETAY</sequence>
<dbReference type="Gene3D" id="3.50.50.60">
    <property type="entry name" value="FAD/NAD(P)-binding domain"/>
    <property type="match status" value="1"/>
</dbReference>
<dbReference type="InterPro" id="IPR050703">
    <property type="entry name" value="Flavin_MAO"/>
</dbReference>
<protein>
    <recommendedName>
        <fullName evidence="3">Amine oxidase</fullName>
    </recommendedName>
</protein>
<proteinExistence type="predicted"/>
<reference evidence="1 2" key="1">
    <citation type="submission" date="2016-05" db="EMBL/GenBank/DDBJ databases">
        <title>A degradative enzymes factory behind the ericoid mycorrhizal symbiosis.</title>
        <authorList>
            <consortium name="DOE Joint Genome Institute"/>
            <person name="Martino E."/>
            <person name="Morin E."/>
            <person name="Grelet G."/>
            <person name="Kuo A."/>
            <person name="Kohler A."/>
            <person name="Daghino S."/>
            <person name="Barry K."/>
            <person name="Choi C."/>
            <person name="Cichocki N."/>
            <person name="Clum A."/>
            <person name="Copeland A."/>
            <person name="Hainaut M."/>
            <person name="Haridas S."/>
            <person name="Labutti K."/>
            <person name="Lindquist E."/>
            <person name="Lipzen A."/>
            <person name="Khouja H.-R."/>
            <person name="Murat C."/>
            <person name="Ohm R."/>
            <person name="Olson A."/>
            <person name="Spatafora J."/>
            <person name="Veneault-Fourrey C."/>
            <person name="Henrissat B."/>
            <person name="Grigoriev I."/>
            <person name="Martin F."/>
            <person name="Perotto S."/>
        </authorList>
    </citation>
    <scope>NUCLEOTIDE SEQUENCE [LARGE SCALE GENOMIC DNA]</scope>
    <source>
        <strain evidence="1 2">UAMH 7357</strain>
    </source>
</reference>
<dbReference type="AlphaFoldDB" id="A0A2J6QJ12"/>
<dbReference type="PANTHER" id="PTHR43563:SF14">
    <property type="entry name" value="AMINE OXIDASE"/>
    <property type="match status" value="1"/>
</dbReference>
<dbReference type="Pfam" id="PF13450">
    <property type="entry name" value="NAD_binding_8"/>
    <property type="match status" value="1"/>
</dbReference>
<accession>A0A2J6QJ12</accession>
<name>A0A2J6QJ12_9HELO</name>
<dbReference type="SUPFAM" id="SSF54373">
    <property type="entry name" value="FAD-linked reductases, C-terminal domain"/>
    <property type="match status" value="1"/>
</dbReference>
<dbReference type="OrthoDB" id="5046242at2759"/>
<evidence type="ECO:0000313" key="1">
    <source>
        <dbReference type="EMBL" id="PMD26259.1"/>
    </source>
</evidence>
<dbReference type="InterPro" id="IPR036188">
    <property type="entry name" value="FAD/NAD-bd_sf"/>
</dbReference>
<evidence type="ECO:0000313" key="2">
    <source>
        <dbReference type="Proteomes" id="UP000235672"/>
    </source>
</evidence>
<evidence type="ECO:0008006" key="3">
    <source>
        <dbReference type="Google" id="ProtNLM"/>
    </source>
</evidence>
<keyword evidence="2" id="KW-1185">Reference proteome</keyword>
<organism evidence="1 2">
    <name type="scientific">Hyaloscypha hepaticicola</name>
    <dbReference type="NCBI Taxonomy" id="2082293"/>
    <lineage>
        <taxon>Eukaryota</taxon>
        <taxon>Fungi</taxon>
        <taxon>Dikarya</taxon>
        <taxon>Ascomycota</taxon>
        <taxon>Pezizomycotina</taxon>
        <taxon>Leotiomycetes</taxon>
        <taxon>Helotiales</taxon>
        <taxon>Hyaloscyphaceae</taxon>
        <taxon>Hyaloscypha</taxon>
    </lineage>
</organism>
<dbReference type="SUPFAM" id="SSF51905">
    <property type="entry name" value="FAD/NAD(P)-binding domain"/>
    <property type="match status" value="1"/>
</dbReference>
<dbReference type="PANTHER" id="PTHR43563">
    <property type="entry name" value="AMINE OXIDASE"/>
    <property type="match status" value="1"/>
</dbReference>
<dbReference type="Gene3D" id="3.90.660.10">
    <property type="match status" value="1"/>
</dbReference>
<dbReference type="GO" id="GO:0016491">
    <property type="term" value="F:oxidoreductase activity"/>
    <property type="evidence" value="ECO:0007669"/>
    <property type="project" value="UniProtKB-ARBA"/>
</dbReference>